<evidence type="ECO:0000256" key="1">
    <source>
        <dbReference type="SAM" id="MobiDB-lite"/>
    </source>
</evidence>
<evidence type="ECO:0000313" key="2">
    <source>
        <dbReference type="EMBL" id="THJ74216.1"/>
    </source>
</evidence>
<dbReference type="OrthoDB" id="3214619at2"/>
<dbReference type="InterPro" id="IPR023817">
    <property type="entry name" value="Frankia_40_dom"/>
</dbReference>
<dbReference type="AlphaFoldDB" id="A0A4S5EPN9"/>
<name>A0A4S5EPN9_9ACTN</name>
<keyword evidence="3" id="KW-1185">Reference proteome</keyword>
<organism evidence="2 3">
    <name type="scientific">Candidatus Frankia alpina</name>
    <dbReference type="NCBI Taxonomy" id="2699483"/>
    <lineage>
        <taxon>Bacteria</taxon>
        <taxon>Bacillati</taxon>
        <taxon>Actinomycetota</taxon>
        <taxon>Actinomycetes</taxon>
        <taxon>Frankiales</taxon>
        <taxon>Frankiaceae</taxon>
        <taxon>Frankia</taxon>
    </lineage>
</organism>
<dbReference type="NCBIfam" id="TIGR03917">
    <property type="entry name" value="Frankia_40_dom"/>
    <property type="match status" value="1"/>
</dbReference>
<accession>A0A4S5EPN9</accession>
<proteinExistence type="predicted"/>
<protein>
    <submittedName>
        <fullName evidence="2">Uncharacterized protein</fullName>
    </submittedName>
</protein>
<dbReference type="Proteomes" id="UP000305282">
    <property type="component" value="Unassembled WGS sequence"/>
</dbReference>
<dbReference type="RefSeq" id="WP_136448346.1">
    <property type="nucleotide sequence ID" value="NZ_SSXH01000291.1"/>
</dbReference>
<evidence type="ECO:0000313" key="3">
    <source>
        <dbReference type="Proteomes" id="UP000305282"/>
    </source>
</evidence>
<dbReference type="EMBL" id="SSXH01000291">
    <property type="protein sequence ID" value="THJ74216.1"/>
    <property type="molecule type" value="Genomic_DNA"/>
</dbReference>
<sequence>MNINPPRTPGGSAPSNVVTFLSRLDGAAVSVGPLPGAAPTSGVVLTAQRPDRDPTVLRLAPDEAGRLAQLLSAAAGGSPPAPADRRGGSDGGGQAAVHSRHVVCVAEGSAAEELAHALALLSARARLVDFTSDTDVVLVFATDDPRWPPVARPAR</sequence>
<feature type="region of interest" description="Disordered" evidence="1">
    <location>
        <begin position="72"/>
        <end position="97"/>
    </location>
</feature>
<reference evidence="2 3" key="1">
    <citation type="submission" date="2019-04" db="EMBL/GenBank/DDBJ databases">
        <title>Draft genome sequences for three unisolated Alnus-infective Frankia Sp+ strains, AgTrS, AiOr and AvVan, the first sequenced Frankia strains able to sporulate in-planta.</title>
        <authorList>
            <person name="Bethencourt L."/>
            <person name="Vautrin F."/>
            <person name="Taib N."/>
            <person name="Dubost A."/>
            <person name="Castro-Garcia L."/>
            <person name="Imbaud O."/>
            <person name="Abrouk D."/>
            <person name="Fournier P."/>
            <person name="Briolay J."/>
            <person name="Nguyen A."/>
            <person name="Normand P."/>
            <person name="Fernandez M.P."/>
            <person name="Brochier-Armanet C."/>
            <person name="Herrera-Belaroussi A."/>
        </authorList>
    </citation>
    <scope>NUCLEOTIDE SEQUENCE [LARGE SCALE GENOMIC DNA]</scope>
    <source>
        <strain evidence="2 3">AvVan</strain>
    </source>
</reference>
<gene>
    <name evidence="2" type="ORF">E7Y31_12750</name>
</gene>
<comment type="caution">
    <text evidence="2">The sequence shown here is derived from an EMBL/GenBank/DDBJ whole genome shotgun (WGS) entry which is preliminary data.</text>
</comment>